<evidence type="ECO:0000313" key="2">
    <source>
        <dbReference type="EMBL" id="MBD3664280.1"/>
    </source>
</evidence>
<proteinExistence type="predicted"/>
<evidence type="ECO:0000256" key="1">
    <source>
        <dbReference type="SAM" id="SignalP"/>
    </source>
</evidence>
<feature type="signal peptide" evidence="1">
    <location>
        <begin position="1"/>
        <end position="29"/>
    </location>
</feature>
<protein>
    <submittedName>
        <fullName evidence="2">Uncharacterized protein</fullName>
    </submittedName>
</protein>
<name>A0A927D3D4_9RHOB</name>
<comment type="caution">
    <text evidence="2">The sequence shown here is derived from an EMBL/GenBank/DDBJ whole genome shotgun (WGS) entry which is preliminary data.</text>
</comment>
<dbReference type="EMBL" id="JACTAG010000002">
    <property type="protein sequence ID" value="MBD3664280.1"/>
    <property type="molecule type" value="Genomic_DNA"/>
</dbReference>
<organism evidence="2 3">
    <name type="scientific">Sulfitobacter aestuariivivens</name>
    <dbReference type="NCBI Taxonomy" id="2766981"/>
    <lineage>
        <taxon>Bacteria</taxon>
        <taxon>Pseudomonadati</taxon>
        <taxon>Pseudomonadota</taxon>
        <taxon>Alphaproteobacteria</taxon>
        <taxon>Rhodobacterales</taxon>
        <taxon>Roseobacteraceae</taxon>
        <taxon>Sulfitobacter</taxon>
    </lineage>
</organism>
<dbReference type="RefSeq" id="WP_191075321.1">
    <property type="nucleotide sequence ID" value="NZ_JACTAG010000002.1"/>
</dbReference>
<evidence type="ECO:0000313" key="3">
    <source>
        <dbReference type="Proteomes" id="UP000635142"/>
    </source>
</evidence>
<reference evidence="2" key="1">
    <citation type="submission" date="2020-08" db="EMBL/GenBank/DDBJ databases">
        <title>Sulfitobacter aestuariivivens sp. nov., isolated from a tidal flat.</title>
        <authorList>
            <person name="Park S."/>
            <person name="Yoon J.-H."/>
        </authorList>
    </citation>
    <scope>NUCLEOTIDE SEQUENCE</scope>
    <source>
        <strain evidence="2">TSTF-M16</strain>
    </source>
</reference>
<accession>A0A927D3D4</accession>
<keyword evidence="1" id="KW-0732">Signal</keyword>
<sequence>MPERGPLKSRISALVVAAGLLFQAATLHAQQTAILPEPRALTAFAAADGYADMTPDRYGTPASPKTDELGLYLLLRMFRTTCMGLERGKSLADVMPKDFFVTGSSRYLLGPDATPKGETIVLSSTGDIALDEDKGHPAIWIEPKAQSVVCSAQWRMPTQITPEQQAIYAGFLSDWVPFELALVRATRPIDGTDPGVTALIEGDRPCGDAWCPVSILYSLRRGDISLKTVLNTATINGMP</sequence>
<keyword evidence="3" id="KW-1185">Reference proteome</keyword>
<feature type="chain" id="PRO_5037226987" evidence="1">
    <location>
        <begin position="30"/>
        <end position="239"/>
    </location>
</feature>
<dbReference type="Proteomes" id="UP000635142">
    <property type="component" value="Unassembled WGS sequence"/>
</dbReference>
<dbReference type="AlphaFoldDB" id="A0A927D3D4"/>
<gene>
    <name evidence="2" type="ORF">H9Q16_10135</name>
</gene>